<keyword evidence="1" id="KW-0472">Membrane</keyword>
<dbReference type="EMBL" id="SLXA01000002">
    <property type="protein sequence ID" value="TCO85696.1"/>
    <property type="molecule type" value="Genomic_DNA"/>
</dbReference>
<evidence type="ECO:0000256" key="1">
    <source>
        <dbReference type="SAM" id="Phobius"/>
    </source>
</evidence>
<gene>
    <name evidence="2" type="ORF">EV212_10210</name>
</gene>
<keyword evidence="1" id="KW-1133">Transmembrane helix</keyword>
<evidence type="ECO:0000313" key="3">
    <source>
        <dbReference type="Proteomes" id="UP000295711"/>
    </source>
</evidence>
<dbReference type="AlphaFoldDB" id="A0A4V6NPN4"/>
<accession>A0A4V6NPN4</accession>
<sequence length="162" mass="19077">MMKEKMRKYFGMACLLAIMLLFPIEWYRSTVPSVLDADNIEIFFQSINGMQIFTFNGGSIFITYILCLLIQYLVIENHKGYVIAMISKILLIFQFITAPLFVLYSEEHRQLFRIYEHELFMQRLGNYIVPVYRIGFYLATVLVIIGVIHNIMCLRYSNKKSS</sequence>
<evidence type="ECO:0000313" key="2">
    <source>
        <dbReference type="EMBL" id="TCO85696.1"/>
    </source>
</evidence>
<feature type="transmembrane region" description="Helical" evidence="1">
    <location>
        <begin position="52"/>
        <end position="74"/>
    </location>
</feature>
<feature type="transmembrane region" description="Helical" evidence="1">
    <location>
        <begin position="134"/>
        <end position="154"/>
    </location>
</feature>
<proteinExistence type="predicted"/>
<protein>
    <submittedName>
        <fullName evidence="2">Uncharacterized protein</fullName>
    </submittedName>
</protein>
<keyword evidence="1" id="KW-0812">Transmembrane</keyword>
<dbReference type="RefSeq" id="WP_132088338.1">
    <property type="nucleotide sequence ID" value="NZ_JANKAQ010000001.1"/>
</dbReference>
<comment type="caution">
    <text evidence="2">The sequence shown here is derived from an EMBL/GenBank/DDBJ whole genome shotgun (WGS) entry which is preliminary data.</text>
</comment>
<keyword evidence="3" id="KW-1185">Reference proteome</keyword>
<reference evidence="2 3" key="1">
    <citation type="submission" date="2019-03" db="EMBL/GenBank/DDBJ databases">
        <title>Genomic Encyclopedia of Type Strains, Phase IV (KMG-IV): sequencing the most valuable type-strain genomes for metagenomic binning, comparative biology and taxonomic classification.</title>
        <authorList>
            <person name="Goeker M."/>
        </authorList>
    </citation>
    <scope>NUCLEOTIDE SEQUENCE [LARGE SCALE GENOMIC DNA]</scope>
    <source>
        <strain evidence="2 3">DSM 28559</strain>
    </source>
</reference>
<feature type="transmembrane region" description="Helical" evidence="1">
    <location>
        <begin position="81"/>
        <end position="104"/>
    </location>
</feature>
<organism evidence="2 3">
    <name type="scientific">Frisingicoccus caecimuris</name>
    <dbReference type="NCBI Taxonomy" id="1796636"/>
    <lineage>
        <taxon>Bacteria</taxon>
        <taxon>Bacillati</taxon>
        <taxon>Bacillota</taxon>
        <taxon>Clostridia</taxon>
        <taxon>Lachnospirales</taxon>
        <taxon>Lachnospiraceae</taxon>
        <taxon>Frisingicoccus</taxon>
    </lineage>
</organism>
<name>A0A4V6NPN4_9FIRM</name>
<dbReference type="Proteomes" id="UP000295711">
    <property type="component" value="Unassembled WGS sequence"/>
</dbReference>